<organism evidence="4 5">
    <name type="scientific">Boudabousia tangfeifanii</name>
    <dbReference type="NCBI Taxonomy" id="1912795"/>
    <lineage>
        <taxon>Bacteria</taxon>
        <taxon>Bacillati</taxon>
        <taxon>Actinomycetota</taxon>
        <taxon>Actinomycetes</taxon>
        <taxon>Actinomycetales</taxon>
        <taxon>Actinomycetaceae</taxon>
        <taxon>Boudabousia</taxon>
    </lineage>
</organism>
<dbReference type="Gene3D" id="3.40.630.30">
    <property type="match status" value="1"/>
</dbReference>
<evidence type="ECO:0000256" key="1">
    <source>
        <dbReference type="ARBA" id="ARBA00022679"/>
    </source>
</evidence>
<name>A0A1D9MLW3_9ACTO</name>
<dbReference type="InterPro" id="IPR016181">
    <property type="entry name" value="Acyl_CoA_acyltransferase"/>
</dbReference>
<dbReference type="AlphaFoldDB" id="A0A1D9MLW3"/>
<dbReference type="Pfam" id="PF00583">
    <property type="entry name" value="Acetyltransf_1"/>
    <property type="match status" value="1"/>
</dbReference>
<evidence type="ECO:0000256" key="2">
    <source>
        <dbReference type="ARBA" id="ARBA00023315"/>
    </source>
</evidence>
<evidence type="ECO:0000259" key="3">
    <source>
        <dbReference type="PROSITE" id="PS51186"/>
    </source>
</evidence>
<dbReference type="KEGG" id="avu:BK816_07485"/>
<dbReference type="GO" id="GO:0016747">
    <property type="term" value="F:acyltransferase activity, transferring groups other than amino-acyl groups"/>
    <property type="evidence" value="ECO:0007669"/>
    <property type="project" value="InterPro"/>
</dbReference>
<dbReference type="OrthoDB" id="273614at2"/>
<proteinExistence type="predicted"/>
<dbReference type="InterPro" id="IPR000182">
    <property type="entry name" value="GNAT_dom"/>
</dbReference>
<keyword evidence="1 4" id="KW-0808">Transferase</keyword>
<gene>
    <name evidence="4" type="ORF">BK816_07485</name>
</gene>
<keyword evidence="2" id="KW-0012">Acyltransferase</keyword>
<dbReference type="CDD" id="cd04301">
    <property type="entry name" value="NAT_SF"/>
    <property type="match status" value="1"/>
</dbReference>
<dbReference type="EMBL" id="CP017812">
    <property type="protein sequence ID" value="AOZ73153.1"/>
    <property type="molecule type" value="Genomic_DNA"/>
</dbReference>
<keyword evidence="5" id="KW-1185">Reference proteome</keyword>
<dbReference type="Proteomes" id="UP000176288">
    <property type="component" value="Chromosome"/>
</dbReference>
<dbReference type="InterPro" id="IPR050832">
    <property type="entry name" value="Bact_Acetyltransf"/>
</dbReference>
<sequence length="154" mass="16801">MTIELIDQASNELVEAFERLIPQLSSSAPALDFNQISELVDQPDVYLFVYRGEPDLSQADAGTDTTAAGPILGMLTLVTFKIPTGTRAWIEDVVVDSEARGQGAGRQLVETATAYAKEVGAKTVDLTSRPSREAANRLYRSCGFELRETNVYRA</sequence>
<dbReference type="PROSITE" id="PS51186">
    <property type="entry name" value="GNAT"/>
    <property type="match status" value="1"/>
</dbReference>
<dbReference type="PANTHER" id="PTHR43877:SF2">
    <property type="entry name" value="AMINOALKYLPHOSPHONATE N-ACETYLTRANSFERASE-RELATED"/>
    <property type="match status" value="1"/>
</dbReference>
<dbReference type="SUPFAM" id="SSF55729">
    <property type="entry name" value="Acyl-CoA N-acyltransferases (Nat)"/>
    <property type="match status" value="1"/>
</dbReference>
<evidence type="ECO:0000313" key="4">
    <source>
        <dbReference type="EMBL" id="AOZ73153.1"/>
    </source>
</evidence>
<protein>
    <submittedName>
        <fullName evidence="4">GNAT family N-acetyltransferase</fullName>
    </submittedName>
</protein>
<dbReference type="PANTHER" id="PTHR43877">
    <property type="entry name" value="AMINOALKYLPHOSPHONATE N-ACETYLTRANSFERASE-RELATED-RELATED"/>
    <property type="match status" value="1"/>
</dbReference>
<dbReference type="STRING" id="1912795.BK816_07485"/>
<feature type="domain" description="N-acetyltransferase" evidence="3">
    <location>
        <begin position="1"/>
        <end position="154"/>
    </location>
</feature>
<evidence type="ECO:0000313" key="5">
    <source>
        <dbReference type="Proteomes" id="UP000176288"/>
    </source>
</evidence>
<dbReference type="RefSeq" id="WP_071164616.1">
    <property type="nucleotide sequence ID" value="NZ_CP017812.1"/>
</dbReference>
<accession>A0A1D9MLW3</accession>
<reference evidence="4 5" key="1">
    <citation type="submission" date="2016-10" db="EMBL/GenBank/DDBJ databases">
        <title>Actinomyces aegypiusis sp. nov., isolated from the Aegypius monachus in Qinghai Tibet Plateau China.</title>
        <authorList>
            <person name="Wang Y."/>
        </authorList>
    </citation>
    <scope>NUCLEOTIDE SEQUENCE [LARGE SCALE GENOMIC DNA]</scope>
    <source>
        <strain evidence="4 5">VUL4_3</strain>
    </source>
</reference>